<comment type="pathway">
    <text evidence="2">Protein modification; protein ubiquitination.</text>
</comment>
<comment type="catalytic activity">
    <reaction evidence="1">
        <text>S-ubiquitinyl-[E2 ubiquitin-conjugating enzyme]-L-cysteine + [acceptor protein]-L-lysine = [E2 ubiquitin-conjugating enzyme]-L-cysteine + N(6)-ubiquitinyl-[acceptor protein]-L-lysine.</text>
        <dbReference type="EC" id="2.3.2.26"/>
    </reaction>
</comment>
<dbReference type="SUPFAM" id="SSF56204">
    <property type="entry name" value="Hect, E3 ligase catalytic domain"/>
    <property type="match status" value="1"/>
</dbReference>
<keyword evidence="8" id="KW-1133">Transmembrane helix</keyword>
<keyword evidence="8" id="KW-0472">Membrane</keyword>
<sequence length="787" mass="88887">MREDKGTNTETVEPEEEASIEQLTTLALSLHELRLRHNWSVGLNRDLALLILECEKEIDRKRGVVVEDKEPIKKKRTYVAILLAIMLVVIVLYVVKCYVYIWVDWAVGTWGMLEIPTLCFTLLCASKLFTCLADGESFAGGDSGENRRKMIGTLGTFVIYFRLLFGFPLTPCLIHVLATWVGSQRFGFWATFLFCVCLSFAQHKRVLKLFIPAFAVYTLWLFGGWFIFEILCFPISLLVKSIDIFFVEVFKAALFQGAGAWLRVRIGMEDQNEECDSLDELKSLVVSFSGAFKLVVGIFIYWFLYQINAPSLAVYFWKANQLAMEALQDQNAVLEYAKNHPFHAKLHRDPREFFTDGDTAAETDSQPEFSASISETEDFSVQLDQRAKLSTSIERIESLRESLKTFHGVPGRLGQVFQGVTIEIDRESSRGAFNQLADRLLAFSVKTLKNGIRVKFKGEDGIDAGGLKGELFSMVVDELSQSIISSSSSGETPKLFRALQDSTLMLATSEKLNPVHYYALGRMVGFAILSNTIFRLPLSSALLKMMTDVEIDNTDVKVLDPTYFKNRMGTLLQPGGVGLMKTIMDMDEIPFVWVTSEGDLGQELCPDGSNMLLCEDNKYEYIQLLSEEYICGSVREGLQIFLSGFHEVVPVKLLQENAIDYIDLALTLGGIPTIDVADWKNNTIMPEKDDDGLVEWFWECVSDMEPEQQARLLQFATGFSRPPVGGFSKLQPRKFNIVIDENQDHLPSAITCFNTLRIPNISSKEGLEDRFRMVLSQRYLSETFGEK</sequence>
<dbReference type="EMBL" id="HBHK01024338">
    <property type="protein sequence ID" value="CAD9703641.1"/>
    <property type="molecule type" value="Transcribed_RNA"/>
</dbReference>
<gene>
    <name evidence="10" type="ORF">QSP1433_LOCUS15342</name>
</gene>
<name>A0A7S2SLK8_9STRA</name>
<feature type="transmembrane region" description="Helical" evidence="8">
    <location>
        <begin position="78"/>
        <end position="103"/>
    </location>
</feature>
<evidence type="ECO:0000256" key="2">
    <source>
        <dbReference type="ARBA" id="ARBA00004906"/>
    </source>
</evidence>
<dbReference type="GO" id="GO:0005737">
    <property type="term" value="C:cytoplasm"/>
    <property type="evidence" value="ECO:0007669"/>
    <property type="project" value="TreeGrafter"/>
</dbReference>
<feature type="transmembrane region" description="Helical" evidence="8">
    <location>
        <begin position="115"/>
        <end position="133"/>
    </location>
</feature>
<dbReference type="InterPro" id="IPR035983">
    <property type="entry name" value="Hect_E3_ubiquitin_ligase"/>
</dbReference>
<organism evidence="10">
    <name type="scientific">Mucochytrium quahogii</name>
    <dbReference type="NCBI Taxonomy" id="96639"/>
    <lineage>
        <taxon>Eukaryota</taxon>
        <taxon>Sar</taxon>
        <taxon>Stramenopiles</taxon>
        <taxon>Bigyra</taxon>
        <taxon>Labyrinthulomycetes</taxon>
        <taxon>Thraustochytrida</taxon>
        <taxon>Thraustochytriidae</taxon>
        <taxon>Mucochytrium</taxon>
    </lineage>
</organism>
<dbReference type="GO" id="GO:0016567">
    <property type="term" value="P:protein ubiquitination"/>
    <property type="evidence" value="ECO:0007669"/>
    <property type="project" value="TreeGrafter"/>
</dbReference>
<dbReference type="SMART" id="SM00119">
    <property type="entry name" value="HECTc"/>
    <property type="match status" value="1"/>
</dbReference>
<dbReference type="PROSITE" id="PS50237">
    <property type="entry name" value="HECT"/>
    <property type="match status" value="1"/>
</dbReference>
<feature type="active site" description="Glycyl thioester intermediate" evidence="6">
    <location>
        <position position="752"/>
    </location>
</feature>
<feature type="transmembrane region" description="Helical" evidence="8">
    <location>
        <begin position="154"/>
        <end position="180"/>
    </location>
</feature>
<dbReference type="Gene3D" id="3.30.2410.10">
    <property type="entry name" value="Hect, E3 ligase catalytic domain"/>
    <property type="match status" value="1"/>
</dbReference>
<evidence type="ECO:0000256" key="6">
    <source>
        <dbReference type="PROSITE-ProRule" id="PRU00104"/>
    </source>
</evidence>
<evidence type="ECO:0000256" key="3">
    <source>
        <dbReference type="ARBA" id="ARBA00012485"/>
    </source>
</evidence>
<dbReference type="Gene3D" id="3.30.2160.10">
    <property type="entry name" value="Hect, E3 ligase catalytic domain"/>
    <property type="match status" value="1"/>
</dbReference>
<dbReference type="PANTHER" id="PTHR11254">
    <property type="entry name" value="HECT DOMAIN UBIQUITIN-PROTEIN LIGASE"/>
    <property type="match status" value="1"/>
</dbReference>
<evidence type="ECO:0000256" key="1">
    <source>
        <dbReference type="ARBA" id="ARBA00000885"/>
    </source>
</evidence>
<evidence type="ECO:0000256" key="5">
    <source>
        <dbReference type="ARBA" id="ARBA00022786"/>
    </source>
</evidence>
<proteinExistence type="predicted"/>
<feature type="region of interest" description="Disordered" evidence="7">
    <location>
        <begin position="355"/>
        <end position="374"/>
    </location>
</feature>
<keyword evidence="5 6" id="KW-0833">Ubl conjugation pathway</keyword>
<dbReference type="Gene3D" id="3.90.1750.10">
    <property type="entry name" value="Hect, E3 ligase catalytic domains"/>
    <property type="match status" value="1"/>
</dbReference>
<dbReference type="GO" id="GO:0061630">
    <property type="term" value="F:ubiquitin protein ligase activity"/>
    <property type="evidence" value="ECO:0007669"/>
    <property type="project" value="UniProtKB-EC"/>
</dbReference>
<dbReference type="GO" id="GO:0006511">
    <property type="term" value="P:ubiquitin-dependent protein catabolic process"/>
    <property type="evidence" value="ECO:0007669"/>
    <property type="project" value="TreeGrafter"/>
</dbReference>
<feature type="domain" description="HECT" evidence="9">
    <location>
        <begin position="444"/>
        <end position="787"/>
    </location>
</feature>
<dbReference type="AlphaFoldDB" id="A0A7S2SLK8"/>
<dbReference type="EC" id="2.3.2.26" evidence="3"/>
<feature type="compositionally biased region" description="Polar residues" evidence="7">
    <location>
        <begin position="362"/>
        <end position="374"/>
    </location>
</feature>
<feature type="transmembrane region" description="Helical" evidence="8">
    <location>
        <begin position="186"/>
        <end position="202"/>
    </location>
</feature>
<feature type="transmembrane region" description="Helical" evidence="8">
    <location>
        <begin position="284"/>
        <end position="304"/>
    </location>
</feature>
<evidence type="ECO:0000256" key="8">
    <source>
        <dbReference type="SAM" id="Phobius"/>
    </source>
</evidence>
<evidence type="ECO:0000256" key="7">
    <source>
        <dbReference type="SAM" id="MobiDB-lite"/>
    </source>
</evidence>
<accession>A0A7S2SLK8</accession>
<protein>
    <recommendedName>
        <fullName evidence="3">HECT-type E3 ubiquitin transferase</fullName>
        <ecNumber evidence="3">2.3.2.26</ecNumber>
    </recommendedName>
</protein>
<evidence type="ECO:0000256" key="4">
    <source>
        <dbReference type="ARBA" id="ARBA00022679"/>
    </source>
</evidence>
<evidence type="ECO:0000313" key="10">
    <source>
        <dbReference type="EMBL" id="CAD9703641.1"/>
    </source>
</evidence>
<dbReference type="InterPro" id="IPR000569">
    <property type="entry name" value="HECT_dom"/>
</dbReference>
<dbReference type="InterPro" id="IPR050409">
    <property type="entry name" value="E3_ubiq-protein_ligase"/>
</dbReference>
<feature type="transmembrane region" description="Helical" evidence="8">
    <location>
        <begin position="244"/>
        <end position="264"/>
    </location>
</feature>
<feature type="transmembrane region" description="Helical" evidence="8">
    <location>
        <begin position="214"/>
        <end position="238"/>
    </location>
</feature>
<keyword evidence="8" id="KW-0812">Transmembrane</keyword>
<evidence type="ECO:0000259" key="9">
    <source>
        <dbReference type="PROSITE" id="PS50237"/>
    </source>
</evidence>
<dbReference type="Pfam" id="PF00632">
    <property type="entry name" value="HECT"/>
    <property type="match status" value="1"/>
</dbReference>
<dbReference type="PANTHER" id="PTHR11254:SF440">
    <property type="entry name" value="E3 UBIQUITIN-PROTEIN LIGASE NEDD-4"/>
    <property type="match status" value="1"/>
</dbReference>
<keyword evidence="4" id="KW-0808">Transferase</keyword>
<reference evidence="10" key="1">
    <citation type="submission" date="2021-01" db="EMBL/GenBank/DDBJ databases">
        <authorList>
            <person name="Corre E."/>
            <person name="Pelletier E."/>
            <person name="Niang G."/>
            <person name="Scheremetjew M."/>
            <person name="Finn R."/>
            <person name="Kale V."/>
            <person name="Holt S."/>
            <person name="Cochrane G."/>
            <person name="Meng A."/>
            <person name="Brown T."/>
            <person name="Cohen L."/>
        </authorList>
    </citation>
    <scope>NUCLEOTIDE SEQUENCE</scope>
    <source>
        <strain evidence="10">NY070348D</strain>
    </source>
</reference>